<protein>
    <recommendedName>
        <fullName evidence="3">Pentatricopeptide repeat-containing protein</fullName>
    </recommendedName>
</protein>
<reference evidence="1" key="1">
    <citation type="submission" date="2019-09" db="EMBL/GenBank/DDBJ databases">
        <title>Draft genome information of white flower Hibiscus syriacus.</title>
        <authorList>
            <person name="Kim Y.-M."/>
        </authorList>
    </citation>
    <scope>NUCLEOTIDE SEQUENCE [LARGE SCALE GENOMIC DNA]</scope>
    <source>
        <strain evidence="1">YM2019G1</strain>
    </source>
</reference>
<sequence>MIRANANGGCHVATLALYSLMRKTRIPPNNYTFPFVLKARASKSMIIEEKVVHRDAIRTGFDLDLFVEASLVTMYAKCETEEGLKVFNKMPMRDLVSWTAIITAYEKAG</sequence>
<evidence type="ECO:0000313" key="2">
    <source>
        <dbReference type="Proteomes" id="UP000436088"/>
    </source>
</evidence>
<name>A0A6A2XQX7_HIBSY</name>
<dbReference type="PANTHER" id="PTHR47926">
    <property type="entry name" value="PENTATRICOPEPTIDE REPEAT-CONTAINING PROTEIN"/>
    <property type="match status" value="1"/>
</dbReference>
<evidence type="ECO:0008006" key="3">
    <source>
        <dbReference type="Google" id="ProtNLM"/>
    </source>
</evidence>
<dbReference type="Gene3D" id="1.25.40.10">
    <property type="entry name" value="Tetratricopeptide repeat domain"/>
    <property type="match status" value="1"/>
</dbReference>
<proteinExistence type="predicted"/>
<organism evidence="1 2">
    <name type="scientific">Hibiscus syriacus</name>
    <name type="common">Rose of Sharon</name>
    <dbReference type="NCBI Taxonomy" id="106335"/>
    <lineage>
        <taxon>Eukaryota</taxon>
        <taxon>Viridiplantae</taxon>
        <taxon>Streptophyta</taxon>
        <taxon>Embryophyta</taxon>
        <taxon>Tracheophyta</taxon>
        <taxon>Spermatophyta</taxon>
        <taxon>Magnoliopsida</taxon>
        <taxon>eudicotyledons</taxon>
        <taxon>Gunneridae</taxon>
        <taxon>Pentapetalae</taxon>
        <taxon>rosids</taxon>
        <taxon>malvids</taxon>
        <taxon>Malvales</taxon>
        <taxon>Malvaceae</taxon>
        <taxon>Malvoideae</taxon>
        <taxon>Hibiscus</taxon>
    </lineage>
</organism>
<dbReference type="EMBL" id="VEPZ02001449">
    <property type="protein sequence ID" value="KAE8672270.1"/>
    <property type="molecule type" value="Genomic_DNA"/>
</dbReference>
<dbReference type="AlphaFoldDB" id="A0A6A2XQX7"/>
<keyword evidence="2" id="KW-1185">Reference proteome</keyword>
<gene>
    <name evidence="1" type="ORF">F3Y22_tig00111847pilonHSYRG00020</name>
</gene>
<comment type="caution">
    <text evidence="1">The sequence shown here is derived from an EMBL/GenBank/DDBJ whole genome shotgun (WGS) entry which is preliminary data.</text>
</comment>
<evidence type="ECO:0000313" key="1">
    <source>
        <dbReference type="EMBL" id="KAE8672270.1"/>
    </source>
</evidence>
<dbReference type="GO" id="GO:0009451">
    <property type="term" value="P:RNA modification"/>
    <property type="evidence" value="ECO:0007669"/>
    <property type="project" value="InterPro"/>
</dbReference>
<dbReference type="InterPro" id="IPR046960">
    <property type="entry name" value="PPR_At4g14850-like_plant"/>
</dbReference>
<accession>A0A6A2XQX7</accession>
<dbReference type="InterPro" id="IPR011990">
    <property type="entry name" value="TPR-like_helical_dom_sf"/>
</dbReference>
<dbReference type="GO" id="GO:0003723">
    <property type="term" value="F:RNA binding"/>
    <property type="evidence" value="ECO:0007669"/>
    <property type="project" value="InterPro"/>
</dbReference>
<dbReference type="Proteomes" id="UP000436088">
    <property type="component" value="Unassembled WGS sequence"/>
</dbReference>